<feature type="region of interest" description="Disordered" evidence="1">
    <location>
        <begin position="86"/>
        <end position="114"/>
    </location>
</feature>
<evidence type="ECO:0000256" key="1">
    <source>
        <dbReference type="SAM" id="MobiDB-lite"/>
    </source>
</evidence>
<reference evidence="2 3" key="2">
    <citation type="submission" date="2018-11" db="EMBL/GenBank/DDBJ databases">
        <authorList>
            <consortium name="Pathogen Informatics"/>
        </authorList>
    </citation>
    <scope>NUCLEOTIDE SEQUENCE [LARGE SCALE GENOMIC DNA]</scope>
</reference>
<organism evidence="4">
    <name type="scientific">Hydatigena taeniaeformis</name>
    <name type="common">Feline tapeworm</name>
    <name type="synonym">Taenia taeniaeformis</name>
    <dbReference type="NCBI Taxonomy" id="6205"/>
    <lineage>
        <taxon>Eukaryota</taxon>
        <taxon>Metazoa</taxon>
        <taxon>Spiralia</taxon>
        <taxon>Lophotrochozoa</taxon>
        <taxon>Platyhelminthes</taxon>
        <taxon>Cestoda</taxon>
        <taxon>Eucestoda</taxon>
        <taxon>Cyclophyllidea</taxon>
        <taxon>Taeniidae</taxon>
        <taxon>Hydatigera</taxon>
    </lineage>
</organism>
<keyword evidence="3" id="KW-1185">Reference proteome</keyword>
<sequence length="185" mass="21213">MSVSEEKVNDLQLREDCYGDITSRSKVDEGELGQNRHHDSPHYHQRHSNRSYLDSKSTTDPKHTAPLLTSPPGLIRRFADCDLTGDCQTHETTPPESELPTGSSIPGDNKSSQNTKLLISGGRWKGRLFRTLKKKVSGGEKLIDESVKENKKGVRERWRRFRPLKDIFHLYSKKRLVRKLSFLDD</sequence>
<reference evidence="4" key="1">
    <citation type="submission" date="2017-02" db="UniProtKB">
        <authorList>
            <consortium name="WormBaseParasite"/>
        </authorList>
    </citation>
    <scope>IDENTIFICATION</scope>
</reference>
<dbReference type="EMBL" id="UYWX01020454">
    <property type="protein sequence ID" value="VDM32649.1"/>
    <property type="molecule type" value="Genomic_DNA"/>
</dbReference>
<feature type="region of interest" description="Disordered" evidence="1">
    <location>
        <begin position="1"/>
        <end position="71"/>
    </location>
</feature>
<evidence type="ECO:0000313" key="4">
    <source>
        <dbReference type="WBParaSite" id="TTAC_0000815901-mRNA-1"/>
    </source>
</evidence>
<evidence type="ECO:0000313" key="3">
    <source>
        <dbReference type="Proteomes" id="UP000274429"/>
    </source>
</evidence>
<gene>
    <name evidence="2" type="ORF">TTAC_LOCUS8144</name>
</gene>
<evidence type="ECO:0000313" key="2">
    <source>
        <dbReference type="EMBL" id="VDM32649.1"/>
    </source>
</evidence>
<dbReference type="AlphaFoldDB" id="A0A0R3X443"/>
<accession>A0A0R3X443</accession>
<name>A0A0R3X443_HYDTA</name>
<feature type="compositionally biased region" description="Basic and acidic residues" evidence="1">
    <location>
        <begin position="1"/>
        <end position="42"/>
    </location>
</feature>
<dbReference type="WBParaSite" id="TTAC_0000815901-mRNA-1">
    <property type="protein sequence ID" value="TTAC_0000815901-mRNA-1"/>
    <property type="gene ID" value="TTAC_0000815901"/>
</dbReference>
<protein>
    <submittedName>
        <fullName evidence="4">Teneurin N-terminal domain-containing protein</fullName>
    </submittedName>
</protein>
<dbReference type="OrthoDB" id="6245967at2759"/>
<proteinExistence type="predicted"/>
<dbReference type="Proteomes" id="UP000274429">
    <property type="component" value="Unassembled WGS sequence"/>
</dbReference>